<keyword evidence="2" id="KW-1185">Reference proteome</keyword>
<dbReference type="AlphaFoldDB" id="A0A9P5N8K3"/>
<evidence type="ECO:0000313" key="2">
    <source>
        <dbReference type="Proteomes" id="UP000724874"/>
    </source>
</evidence>
<accession>A0A9P5N8K3</accession>
<name>A0A9P5N8K3_GYMJU</name>
<reference evidence="1" key="1">
    <citation type="submission" date="2020-11" db="EMBL/GenBank/DDBJ databases">
        <authorList>
            <consortium name="DOE Joint Genome Institute"/>
            <person name="Ahrendt S."/>
            <person name="Riley R."/>
            <person name="Andreopoulos W."/>
            <person name="LaButti K."/>
            <person name="Pangilinan J."/>
            <person name="Ruiz-duenas F.J."/>
            <person name="Barrasa J.M."/>
            <person name="Sanchez-Garcia M."/>
            <person name="Camarero S."/>
            <person name="Miyauchi S."/>
            <person name="Serrano A."/>
            <person name="Linde D."/>
            <person name="Babiker R."/>
            <person name="Drula E."/>
            <person name="Ayuso-Fernandez I."/>
            <person name="Pacheco R."/>
            <person name="Padilla G."/>
            <person name="Ferreira P."/>
            <person name="Barriuso J."/>
            <person name="Kellner H."/>
            <person name="Castanera R."/>
            <person name="Alfaro M."/>
            <person name="Ramirez L."/>
            <person name="Pisabarro A.G."/>
            <person name="Kuo A."/>
            <person name="Tritt A."/>
            <person name="Lipzen A."/>
            <person name="He G."/>
            <person name="Yan M."/>
            <person name="Ng V."/>
            <person name="Cullen D."/>
            <person name="Martin F."/>
            <person name="Rosso M.-N."/>
            <person name="Henrissat B."/>
            <person name="Hibbett D."/>
            <person name="Martinez A.T."/>
            <person name="Grigoriev I.V."/>
        </authorList>
    </citation>
    <scope>NUCLEOTIDE SEQUENCE</scope>
    <source>
        <strain evidence="1">AH 44721</strain>
    </source>
</reference>
<dbReference type="EMBL" id="JADNYJ010000482">
    <property type="protein sequence ID" value="KAF8869195.1"/>
    <property type="molecule type" value="Genomic_DNA"/>
</dbReference>
<comment type="caution">
    <text evidence="1">The sequence shown here is derived from an EMBL/GenBank/DDBJ whole genome shotgun (WGS) entry which is preliminary data.</text>
</comment>
<proteinExistence type="predicted"/>
<gene>
    <name evidence="1" type="ORF">CPB84DRAFT_1856657</name>
</gene>
<dbReference type="Proteomes" id="UP000724874">
    <property type="component" value="Unassembled WGS sequence"/>
</dbReference>
<sequence>MTTCSSWSFVNSSNLPSSVLSEISSQPETPPSTPSMTPIIMTPRREQYLSSSFSLDNHRRALFPKPVIVYPSHVLKAPILPEPFENQQPWINPKKDRLATDKYITERSMIIAQLRRLREEAEEALASRNLVEFHILQQAGHLGLRYALLDPQNAVDLAKATFDTLSADEKLAQVKLWEAEHEISLLRDQLEIAQSWVEEARRQFGHILLALDDHRISVLPSHVDLNDNGPCPRLHAWKGLETPSDVRRTDVGSTAEKP</sequence>
<organism evidence="1 2">
    <name type="scientific">Gymnopilus junonius</name>
    <name type="common">Spectacular rustgill mushroom</name>
    <name type="synonym">Gymnopilus spectabilis subsp. junonius</name>
    <dbReference type="NCBI Taxonomy" id="109634"/>
    <lineage>
        <taxon>Eukaryota</taxon>
        <taxon>Fungi</taxon>
        <taxon>Dikarya</taxon>
        <taxon>Basidiomycota</taxon>
        <taxon>Agaricomycotina</taxon>
        <taxon>Agaricomycetes</taxon>
        <taxon>Agaricomycetidae</taxon>
        <taxon>Agaricales</taxon>
        <taxon>Agaricineae</taxon>
        <taxon>Hymenogastraceae</taxon>
        <taxon>Gymnopilus</taxon>
    </lineage>
</organism>
<protein>
    <submittedName>
        <fullName evidence="1">Uncharacterized protein</fullName>
    </submittedName>
</protein>
<evidence type="ECO:0000313" key="1">
    <source>
        <dbReference type="EMBL" id="KAF8869195.1"/>
    </source>
</evidence>